<dbReference type="PIRSF" id="PIRSF039008">
    <property type="entry name" value="YjbJ"/>
    <property type="match status" value="1"/>
</dbReference>
<comment type="similarity">
    <text evidence="1">Belongs to the UPF0337 (CsbD) family.</text>
</comment>
<evidence type="ECO:0000313" key="3">
    <source>
        <dbReference type="EMBL" id="QIM53257.1"/>
    </source>
</evidence>
<reference evidence="3 4" key="1">
    <citation type="submission" date="2020-03" db="EMBL/GenBank/DDBJ databases">
        <title>Hydrogenophaga sp. nov. isolated from cyanobacterial mat.</title>
        <authorList>
            <person name="Thorat V."/>
            <person name="Kirdat K."/>
            <person name="Tiwarekar B."/>
            <person name="Costa E.D."/>
            <person name="Yadav A."/>
        </authorList>
    </citation>
    <scope>NUCLEOTIDE SEQUENCE [LARGE SCALE GENOMIC DNA]</scope>
    <source>
        <strain evidence="3 4">BA0156</strain>
    </source>
</reference>
<name>A0A6G8IJ70_9BURK</name>
<dbReference type="KEGG" id="hcz:G9Q37_14385"/>
<dbReference type="EMBL" id="CP049989">
    <property type="protein sequence ID" value="QIM53257.1"/>
    <property type="molecule type" value="Genomic_DNA"/>
</dbReference>
<evidence type="ECO:0000313" key="4">
    <source>
        <dbReference type="Proteomes" id="UP000503162"/>
    </source>
</evidence>
<dbReference type="SUPFAM" id="SSF69047">
    <property type="entry name" value="Hypothetical protein YjbJ"/>
    <property type="match status" value="1"/>
</dbReference>
<organism evidence="3 4">
    <name type="scientific">Hydrogenophaga crocea</name>
    <dbReference type="NCBI Taxonomy" id="2716225"/>
    <lineage>
        <taxon>Bacteria</taxon>
        <taxon>Pseudomonadati</taxon>
        <taxon>Pseudomonadota</taxon>
        <taxon>Betaproteobacteria</taxon>
        <taxon>Burkholderiales</taxon>
        <taxon>Comamonadaceae</taxon>
        <taxon>Hydrogenophaga</taxon>
    </lineage>
</organism>
<proteinExistence type="inferred from homology"/>
<dbReference type="RefSeq" id="WP_166228147.1">
    <property type="nucleotide sequence ID" value="NZ_CP049989.1"/>
</dbReference>
<sequence length="79" mass="9261">MNWDRIEGNWKQVKGKVIEKWGKLTDDDFDVIKGKREQLAGKIQERYGVAKDVAESQVAEWERSASDDWFDAPARNKRH</sequence>
<evidence type="ECO:0000259" key="2">
    <source>
        <dbReference type="Pfam" id="PF05532"/>
    </source>
</evidence>
<dbReference type="Pfam" id="PF05532">
    <property type="entry name" value="CsbD"/>
    <property type="match status" value="1"/>
</dbReference>
<dbReference type="InterPro" id="IPR008462">
    <property type="entry name" value="CsbD"/>
</dbReference>
<dbReference type="PANTHER" id="PTHR34977">
    <property type="entry name" value="UPF0337 PROTEIN YJBJ"/>
    <property type="match status" value="1"/>
</dbReference>
<dbReference type="Gene3D" id="1.10.1470.10">
    <property type="entry name" value="YjbJ"/>
    <property type="match status" value="1"/>
</dbReference>
<gene>
    <name evidence="3" type="ORF">G9Q37_14385</name>
</gene>
<dbReference type="AlphaFoldDB" id="A0A6G8IJ70"/>
<keyword evidence="4" id="KW-1185">Reference proteome</keyword>
<dbReference type="InterPro" id="IPR050423">
    <property type="entry name" value="UPF0337_stress_rsp"/>
</dbReference>
<feature type="domain" description="CsbD-like" evidence="2">
    <location>
        <begin position="4"/>
        <end position="55"/>
    </location>
</feature>
<dbReference type="Proteomes" id="UP000503162">
    <property type="component" value="Chromosome"/>
</dbReference>
<evidence type="ECO:0000256" key="1">
    <source>
        <dbReference type="ARBA" id="ARBA00009129"/>
    </source>
</evidence>
<dbReference type="InterPro" id="IPR036629">
    <property type="entry name" value="YjbJ_sf"/>
</dbReference>
<dbReference type="InterPro" id="IPR026042">
    <property type="entry name" value="YjbJ"/>
</dbReference>
<dbReference type="PANTHER" id="PTHR34977:SF1">
    <property type="entry name" value="UPF0337 PROTEIN YJBJ"/>
    <property type="match status" value="1"/>
</dbReference>
<accession>A0A6G8IJ70</accession>
<protein>
    <submittedName>
        <fullName evidence="3">CsbD family protein</fullName>
    </submittedName>
</protein>